<feature type="binding site" evidence="3">
    <location>
        <position position="149"/>
    </location>
    <ligand>
        <name>substrate</name>
    </ligand>
</feature>
<evidence type="ECO:0000313" key="6">
    <source>
        <dbReference type="Proteomes" id="UP001268683"/>
    </source>
</evidence>
<evidence type="ECO:0000256" key="2">
    <source>
        <dbReference type="PIRSR" id="PIRSR605511-1"/>
    </source>
</evidence>
<dbReference type="Proteomes" id="UP001268683">
    <property type="component" value="Chromosome"/>
</dbReference>
<comment type="cofactor">
    <cofactor evidence="3">
        <name>Zn(2+)</name>
        <dbReference type="ChEBI" id="CHEBI:29105"/>
    </cofactor>
    <text evidence="3">Binds 1 divalent metal cation per subunit.</text>
</comment>
<dbReference type="InterPro" id="IPR011042">
    <property type="entry name" value="6-blade_b-propeller_TolB-like"/>
</dbReference>
<dbReference type="PANTHER" id="PTHR47572">
    <property type="entry name" value="LIPOPROTEIN-RELATED"/>
    <property type="match status" value="1"/>
</dbReference>
<keyword evidence="1" id="KW-0378">Hydrolase</keyword>
<organism evidence="5 6">
    <name type="scientific">Temperatibacter marinus</name>
    <dbReference type="NCBI Taxonomy" id="1456591"/>
    <lineage>
        <taxon>Bacteria</taxon>
        <taxon>Pseudomonadati</taxon>
        <taxon>Pseudomonadota</taxon>
        <taxon>Alphaproteobacteria</taxon>
        <taxon>Kordiimonadales</taxon>
        <taxon>Temperatibacteraceae</taxon>
        <taxon>Temperatibacter</taxon>
    </lineage>
</organism>
<feature type="binding site" evidence="3">
    <location>
        <position position="260"/>
    </location>
    <ligand>
        <name>a divalent metal cation</name>
        <dbReference type="ChEBI" id="CHEBI:60240"/>
    </ligand>
</feature>
<feature type="binding site" evidence="3">
    <location>
        <position position="50"/>
    </location>
    <ligand>
        <name>a divalent metal cation</name>
        <dbReference type="ChEBI" id="CHEBI:60240"/>
    </ligand>
</feature>
<dbReference type="EMBL" id="CP123872">
    <property type="protein sequence ID" value="WND02710.1"/>
    <property type="molecule type" value="Genomic_DNA"/>
</dbReference>
<dbReference type="PANTHER" id="PTHR47572:SF4">
    <property type="entry name" value="LACTONASE DRP35"/>
    <property type="match status" value="1"/>
</dbReference>
<keyword evidence="3" id="KW-0862">Zinc</keyword>
<dbReference type="InterPro" id="IPR005511">
    <property type="entry name" value="SMP-30"/>
</dbReference>
<feature type="active site" description="Proton donor/acceptor" evidence="2">
    <location>
        <position position="260"/>
    </location>
</feature>
<evidence type="ECO:0000256" key="3">
    <source>
        <dbReference type="PIRSR" id="PIRSR605511-2"/>
    </source>
</evidence>
<sequence length="327" mass="36215">MARFVFLIIVFFSPSISAQDRIIQFDPALNEVIDTEASIMTLSKGHRWLEGPAWDKKRQKLYFSDVPENRSYQWSTTEGVTPFLDPSGIDPRQAAGFREPGTNGLYYLGGDRLMMANHGLRRVEILNLKTLERSAVVETYKGKKFNSPNDIIPTQSGGLYFTDPPYGLEGVLTSPLREIDFSGVYYHGNNGQTSVIDKDLSFPNGVALSPDQKMLYVAVSDPNTPHLYGYRLSEEGKVQEKKLLFDMKSYLESGLKGMPDGMTIATSGHIFLTGPGGVFILSPEGKPLGQIRLESLSANCAFGEDGQTLFIAAQGRLLKVQTKVKGW</sequence>
<reference evidence="5" key="1">
    <citation type="submission" date="2023-04" db="EMBL/GenBank/DDBJ databases">
        <title>Complete genome sequence of Temperatibacter marinus.</title>
        <authorList>
            <person name="Rong J.-C."/>
            <person name="Yi M.-L."/>
            <person name="Zhao Q."/>
        </authorList>
    </citation>
    <scope>NUCLEOTIDE SEQUENCE</scope>
    <source>
        <strain evidence="5">NBRC 110045</strain>
    </source>
</reference>
<evidence type="ECO:0000259" key="4">
    <source>
        <dbReference type="Pfam" id="PF08450"/>
    </source>
</evidence>
<feature type="domain" description="SMP-30/Gluconolactonase/LRE-like region" evidence="4">
    <location>
        <begin position="50"/>
        <end position="313"/>
    </location>
</feature>
<evidence type="ECO:0000313" key="5">
    <source>
        <dbReference type="EMBL" id="WND02710.1"/>
    </source>
</evidence>
<dbReference type="InterPro" id="IPR051262">
    <property type="entry name" value="SMP-30/CGR1_Lactonase"/>
</dbReference>
<dbReference type="GO" id="GO:0016787">
    <property type="term" value="F:hydrolase activity"/>
    <property type="evidence" value="ECO:0007669"/>
    <property type="project" value="UniProtKB-KW"/>
</dbReference>
<proteinExistence type="predicted"/>
<dbReference type="KEGG" id="tmk:QGN29_14245"/>
<accession>A0AA52EH64</accession>
<dbReference type="PRINTS" id="PR01790">
    <property type="entry name" value="SMP30FAMILY"/>
</dbReference>
<dbReference type="Gene3D" id="2.120.10.30">
    <property type="entry name" value="TolB, C-terminal domain"/>
    <property type="match status" value="1"/>
</dbReference>
<gene>
    <name evidence="5" type="ORF">QGN29_14245</name>
</gene>
<feature type="binding site" evidence="3">
    <location>
        <position position="204"/>
    </location>
    <ligand>
        <name>a divalent metal cation</name>
        <dbReference type="ChEBI" id="CHEBI:60240"/>
    </ligand>
</feature>
<protein>
    <submittedName>
        <fullName evidence="5">SMP-30/gluconolactonase/LRE family protein</fullName>
    </submittedName>
</protein>
<evidence type="ECO:0000256" key="1">
    <source>
        <dbReference type="ARBA" id="ARBA00022801"/>
    </source>
</evidence>
<dbReference type="RefSeq" id="WP_310798546.1">
    <property type="nucleotide sequence ID" value="NZ_CP123872.1"/>
</dbReference>
<dbReference type="Pfam" id="PF08450">
    <property type="entry name" value="SGL"/>
    <property type="match status" value="1"/>
</dbReference>
<dbReference type="SUPFAM" id="SSF63829">
    <property type="entry name" value="Calcium-dependent phosphotriesterase"/>
    <property type="match status" value="1"/>
</dbReference>
<name>A0AA52EH64_9PROT</name>
<keyword evidence="3" id="KW-0479">Metal-binding</keyword>
<dbReference type="GO" id="GO:0046872">
    <property type="term" value="F:metal ion binding"/>
    <property type="evidence" value="ECO:0007669"/>
    <property type="project" value="UniProtKB-KW"/>
</dbReference>
<dbReference type="AlphaFoldDB" id="A0AA52EH64"/>
<dbReference type="InterPro" id="IPR013658">
    <property type="entry name" value="SGL"/>
</dbReference>
<keyword evidence="6" id="KW-1185">Reference proteome</keyword>